<feature type="non-terminal residue" evidence="1">
    <location>
        <position position="1"/>
    </location>
</feature>
<keyword evidence="2" id="KW-1185">Reference proteome</keyword>
<dbReference type="AlphaFoldDB" id="K0SMD4"/>
<protein>
    <submittedName>
        <fullName evidence="1">Uncharacterized protein</fullName>
    </submittedName>
</protein>
<organism evidence="1 2">
    <name type="scientific">Thalassiosira oceanica</name>
    <name type="common">Marine diatom</name>
    <dbReference type="NCBI Taxonomy" id="159749"/>
    <lineage>
        <taxon>Eukaryota</taxon>
        <taxon>Sar</taxon>
        <taxon>Stramenopiles</taxon>
        <taxon>Ochrophyta</taxon>
        <taxon>Bacillariophyta</taxon>
        <taxon>Coscinodiscophyceae</taxon>
        <taxon>Thalassiosirophycidae</taxon>
        <taxon>Thalassiosirales</taxon>
        <taxon>Thalassiosiraceae</taxon>
        <taxon>Thalassiosira</taxon>
    </lineage>
</organism>
<evidence type="ECO:0000313" key="2">
    <source>
        <dbReference type="Proteomes" id="UP000266841"/>
    </source>
</evidence>
<sequence length="127" mass="13950">LCLNVGPTAQKSLLLVGGAISVAVNATDDDPTPKKMQEEEEEMEFVEVGSSAEAQVELRRENCHQRCYVLSHPRAHLELRDLLVFGKLGVEDEGGATPDMQSSNVLVVRPDCRKELHGRKSSAPVRQ</sequence>
<name>K0SMD4_THAOC</name>
<proteinExistence type="predicted"/>
<reference evidence="1 2" key="1">
    <citation type="journal article" date="2012" name="Genome Biol.">
        <title>Genome and low-iron response of an oceanic diatom adapted to chronic iron limitation.</title>
        <authorList>
            <person name="Lommer M."/>
            <person name="Specht M."/>
            <person name="Roy A.S."/>
            <person name="Kraemer L."/>
            <person name="Andreson R."/>
            <person name="Gutowska M.A."/>
            <person name="Wolf J."/>
            <person name="Bergner S.V."/>
            <person name="Schilhabel M.B."/>
            <person name="Klostermeier U.C."/>
            <person name="Beiko R.G."/>
            <person name="Rosenstiel P."/>
            <person name="Hippler M."/>
            <person name="Laroche J."/>
        </authorList>
    </citation>
    <scope>NUCLEOTIDE SEQUENCE [LARGE SCALE GENOMIC DNA]</scope>
    <source>
        <strain evidence="1 2">CCMP1005</strain>
    </source>
</reference>
<accession>K0SMD4</accession>
<dbReference type="Proteomes" id="UP000266841">
    <property type="component" value="Unassembled WGS sequence"/>
</dbReference>
<evidence type="ECO:0000313" key="1">
    <source>
        <dbReference type="EMBL" id="EJK59607.1"/>
    </source>
</evidence>
<gene>
    <name evidence="1" type="ORF">THAOC_20142</name>
</gene>
<dbReference type="EMBL" id="AGNL01022640">
    <property type="protein sequence ID" value="EJK59607.1"/>
    <property type="molecule type" value="Genomic_DNA"/>
</dbReference>
<comment type="caution">
    <text evidence="1">The sequence shown here is derived from an EMBL/GenBank/DDBJ whole genome shotgun (WGS) entry which is preliminary data.</text>
</comment>